<dbReference type="SUPFAM" id="SSF46689">
    <property type="entry name" value="Homeodomain-like"/>
    <property type="match status" value="1"/>
</dbReference>
<evidence type="ECO:0000256" key="4">
    <source>
        <dbReference type="PROSITE-ProRule" id="PRU00335"/>
    </source>
</evidence>
<dbReference type="OrthoDB" id="9795242at2"/>
<organism evidence="6 7">
    <name type="scientific">Rhizobium tropici</name>
    <dbReference type="NCBI Taxonomy" id="398"/>
    <lineage>
        <taxon>Bacteria</taxon>
        <taxon>Pseudomonadati</taxon>
        <taxon>Pseudomonadota</taxon>
        <taxon>Alphaproteobacteria</taxon>
        <taxon>Hyphomicrobiales</taxon>
        <taxon>Rhizobiaceae</taxon>
        <taxon>Rhizobium/Agrobacterium group</taxon>
        <taxon>Rhizobium</taxon>
    </lineage>
</organism>
<dbReference type="AlphaFoldDB" id="A0A329Y9S4"/>
<evidence type="ECO:0000259" key="5">
    <source>
        <dbReference type="PROSITE" id="PS50977"/>
    </source>
</evidence>
<dbReference type="Proteomes" id="UP000251205">
    <property type="component" value="Unassembled WGS sequence"/>
</dbReference>
<keyword evidence="3" id="KW-0804">Transcription</keyword>
<dbReference type="InterPro" id="IPR001647">
    <property type="entry name" value="HTH_TetR"/>
</dbReference>
<keyword evidence="2 4" id="KW-0238">DNA-binding</keyword>
<dbReference type="PANTHER" id="PTHR47506:SF1">
    <property type="entry name" value="HTH-TYPE TRANSCRIPTIONAL REGULATOR YJDC"/>
    <property type="match status" value="1"/>
</dbReference>
<comment type="caution">
    <text evidence="6">The sequence shown here is derived from an EMBL/GenBank/DDBJ whole genome shotgun (WGS) entry which is preliminary data.</text>
</comment>
<sequence>MRMFWIKGYEATSISDLTEAMGIATTSLYAAFGSKDELYAEALRYYASYYEHLVWGRFRDATTAREAVKAYLHDSAAAMTGSDCDLPHGCLATLGTVGSDGHEELAELMRSTRGLAFDVLASRLKKAVDEGELPPALDIAMVCRFLQTVQSGMAIRARDGAERAELQSVAEIAMAGWDGFVSKAAD</sequence>
<dbReference type="PANTHER" id="PTHR47506">
    <property type="entry name" value="TRANSCRIPTIONAL REGULATORY PROTEIN"/>
    <property type="match status" value="1"/>
</dbReference>
<dbReference type="Gene3D" id="1.10.357.10">
    <property type="entry name" value="Tetracycline Repressor, domain 2"/>
    <property type="match status" value="1"/>
</dbReference>
<evidence type="ECO:0000313" key="6">
    <source>
        <dbReference type="EMBL" id="RAX37725.1"/>
    </source>
</evidence>
<evidence type="ECO:0000256" key="1">
    <source>
        <dbReference type="ARBA" id="ARBA00023015"/>
    </source>
</evidence>
<dbReference type="Gene3D" id="1.10.10.60">
    <property type="entry name" value="Homeodomain-like"/>
    <property type="match status" value="1"/>
</dbReference>
<feature type="domain" description="HTH tetR-type" evidence="5">
    <location>
        <begin position="1"/>
        <end position="50"/>
    </location>
</feature>
<evidence type="ECO:0000313" key="7">
    <source>
        <dbReference type="Proteomes" id="UP000251205"/>
    </source>
</evidence>
<keyword evidence="1" id="KW-0805">Transcription regulation</keyword>
<dbReference type="SUPFAM" id="SSF48498">
    <property type="entry name" value="Tetracyclin repressor-like, C-terminal domain"/>
    <property type="match status" value="1"/>
</dbReference>
<dbReference type="PROSITE" id="PS01081">
    <property type="entry name" value="HTH_TETR_1"/>
    <property type="match status" value="1"/>
</dbReference>
<proteinExistence type="predicted"/>
<reference evidence="6 7" key="1">
    <citation type="submission" date="2018-06" db="EMBL/GenBank/DDBJ databases">
        <title>Whole Genome Sequence of an efficient microsymbiont, Rhizobium tropici.</title>
        <authorList>
            <person name="Srinivasan R."/>
            <person name="Singh H.V."/>
            <person name="Srivastava R."/>
            <person name="Kumari B."/>
            <person name="Radhakrishna A."/>
        </authorList>
    </citation>
    <scope>NUCLEOTIDE SEQUENCE [LARGE SCALE GENOMIC DNA]</scope>
    <source>
        <strain evidence="6 7">IGFRI Rhizo-19</strain>
    </source>
</reference>
<dbReference type="Pfam" id="PF00440">
    <property type="entry name" value="TetR_N"/>
    <property type="match status" value="1"/>
</dbReference>
<name>A0A329Y9S4_RHITR</name>
<dbReference type="InterPro" id="IPR023772">
    <property type="entry name" value="DNA-bd_HTH_TetR-type_CS"/>
</dbReference>
<dbReference type="InterPro" id="IPR009057">
    <property type="entry name" value="Homeodomain-like_sf"/>
</dbReference>
<dbReference type="EMBL" id="QMKK01000058">
    <property type="protein sequence ID" value="RAX37725.1"/>
    <property type="molecule type" value="Genomic_DNA"/>
</dbReference>
<gene>
    <name evidence="6" type="ORF">DQ393_30470</name>
</gene>
<dbReference type="GO" id="GO:0003677">
    <property type="term" value="F:DNA binding"/>
    <property type="evidence" value="ECO:0007669"/>
    <property type="project" value="UniProtKB-UniRule"/>
</dbReference>
<evidence type="ECO:0000256" key="3">
    <source>
        <dbReference type="ARBA" id="ARBA00023163"/>
    </source>
</evidence>
<evidence type="ECO:0000256" key="2">
    <source>
        <dbReference type="ARBA" id="ARBA00023125"/>
    </source>
</evidence>
<dbReference type="PROSITE" id="PS50977">
    <property type="entry name" value="HTH_TETR_2"/>
    <property type="match status" value="1"/>
</dbReference>
<protein>
    <submittedName>
        <fullName evidence="6">TetR/AcrR family transcriptional regulator</fullName>
    </submittedName>
</protein>
<dbReference type="InterPro" id="IPR036271">
    <property type="entry name" value="Tet_transcr_reg_TetR-rel_C_sf"/>
</dbReference>
<accession>A0A329Y9S4</accession>
<feature type="DNA-binding region" description="H-T-H motif" evidence="4">
    <location>
        <begin position="13"/>
        <end position="32"/>
    </location>
</feature>